<evidence type="ECO:0000313" key="4">
    <source>
        <dbReference type="Proteomes" id="UP000002274"/>
    </source>
</evidence>
<organism evidence="3 4">
    <name type="scientific">Prochlorococcus marinus (strain MIT 9303)</name>
    <dbReference type="NCBI Taxonomy" id="59922"/>
    <lineage>
        <taxon>Bacteria</taxon>
        <taxon>Bacillati</taxon>
        <taxon>Cyanobacteriota</taxon>
        <taxon>Cyanophyceae</taxon>
        <taxon>Synechococcales</taxon>
        <taxon>Prochlorococcaceae</taxon>
        <taxon>Prochlorococcus</taxon>
    </lineage>
</organism>
<dbReference type="GO" id="GO:0016757">
    <property type="term" value="F:glycosyltransferase activity"/>
    <property type="evidence" value="ECO:0007669"/>
    <property type="project" value="InterPro"/>
</dbReference>
<gene>
    <name evidence="3" type="ordered locus">P9303_25651</name>
</gene>
<dbReference type="PANTHER" id="PTHR12526">
    <property type="entry name" value="GLYCOSYLTRANSFERASE"/>
    <property type="match status" value="1"/>
</dbReference>
<name>A2CCT6_PROM3</name>
<proteinExistence type="predicted"/>
<protein>
    <submittedName>
        <fullName evidence="3">Putative glycosyl transferase, group 1</fullName>
    </submittedName>
</protein>
<dbReference type="HOGENOM" id="CLU_009583_0_0_3"/>
<dbReference type="BioCyc" id="PMAR59922:G1G80-2250-MONOMER"/>
<keyword evidence="3" id="KW-0808">Transferase</keyword>
<evidence type="ECO:0000259" key="1">
    <source>
        <dbReference type="Pfam" id="PF00534"/>
    </source>
</evidence>
<dbReference type="SUPFAM" id="SSF53756">
    <property type="entry name" value="UDP-Glycosyltransferase/glycogen phosphorylase"/>
    <property type="match status" value="1"/>
</dbReference>
<dbReference type="Pfam" id="PF13439">
    <property type="entry name" value="Glyco_transf_4"/>
    <property type="match status" value="1"/>
</dbReference>
<dbReference type="InterPro" id="IPR001296">
    <property type="entry name" value="Glyco_trans_1"/>
</dbReference>
<dbReference type="Pfam" id="PF00534">
    <property type="entry name" value="Glycos_transf_1"/>
    <property type="match status" value="1"/>
</dbReference>
<evidence type="ECO:0000313" key="3">
    <source>
        <dbReference type="EMBL" id="ABM79296.1"/>
    </source>
</evidence>
<dbReference type="CAZy" id="GT4">
    <property type="family name" value="Glycosyltransferase Family 4"/>
</dbReference>
<accession>A2CCT6</accession>
<dbReference type="RefSeq" id="WP_011827140.1">
    <property type="nucleotide sequence ID" value="NC_008820.1"/>
</dbReference>
<feature type="domain" description="Glycosyl transferase family 1" evidence="1">
    <location>
        <begin position="202"/>
        <end position="367"/>
    </location>
</feature>
<reference evidence="3 4" key="1">
    <citation type="journal article" date="2007" name="PLoS Genet.">
        <title>Patterns and implications of gene gain and loss in the evolution of Prochlorococcus.</title>
        <authorList>
            <person name="Kettler G.C."/>
            <person name="Martiny A.C."/>
            <person name="Huang K."/>
            <person name="Zucker J."/>
            <person name="Coleman M.L."/>
            <person name="Rodrigue S."/>
            <person name="Chen F."/>
            <person name="Lapidus A."/>
            <person name="Ferriera S."/>
            <person name="Johnson J."/>
            <person name="Steglich C."/>
            <person name="Church G.M."/>
            <person name="Richardson P."/>
            <person name="Chisholm S.W."/>
        </authorList>
    </citation>
    <scope>NUCLEOTIDE SEQUENCE [LARGE SCALE GENOMIC DNA]</scope>
    <source>
        <strain evidence="3 4">MIT 9303</strain>
    </source>
</reference>
<dbReference type="Proteomes" id="UP000002274">
    <property type="component" value="Chromosome"/>
</dbReference>
<dbReference type="KEGG" id="pmf:P9303_25651"/>
<sequence>MKDVVDVSSPRVLLYVDSLKIGGAERITLTLAQWLYQEGWTPVVLTRQPLGRDFYPIPAGVERAAEPVDPDWLKRLRWFGFPWRVQRLRCWIRRERVAVAIGMTTLPAIKLLLATRPLAVPCVVSERNYPPAKRLAMPWRLLRRLTYPWADLHLVQTRSTGQWLANKVGAKHQLLLPNPVQWPLPRFDPAPDPESWLAAAGVVADDPLILAAGTKAYQKGFDRLMQTFALLAARSPRVQLVILGLASKTYHGMDQQANLRALLAQHGDFQARLHFPGRVGNMMDWYQRAGIYVLPSRYEGFPNVLLEAMAAGCACVASDCLTGPADLIENGRNGLLMPVDASPMDWAEALAELLADTTRRRSLAKQALDVHERFAQQVLRQSFCKALAGLQIADHQGIRNGKDG</sequence>
<evidence type="ECO:0000259" key="2">
    <source>
        <dbReference type="Pfam" id="PF13439"/>
    </source>
</evidence>
<dbReference type="STRING" id="59922.P9303_25651"/>
<feature type="domain" description="Glycosyltransferase subfamily 4-like N-terminal" evidence="2">
    <location>
        <begin position="21"/>
        <end position="179"/>
    </location>
</feature>
<dbReference type="EMBL" id="CP000554">
    <property type="protein sequence ID" value="ABM79296.1"/>
    <property type="molecule type" value="Genomic_DNA"/>
</dbReference>
<dbReference type="AlphaFoldDB" id="A2CCT6"/>
<dbReference type="Gene3D" id="3.40.50.2000">
    <property type="entry name" value="Glycogen Phosphorylase B"/>
    <property type="match status" value="2"/>
</dbReference>
<dbReference type="InterPro" id="IPR028098">
    <property type="entry name" value="Glyco_trans_4-like_N"/>
</dbReference>